<dbReference type="AlphaFoldDB" id="A0A814XA70"/>
<sequence length="417" mass="47322">MAPKINNKNKSNVGQVQQKSEINRKIMVLVRDETSQIMSIVDYKNVSLVNKSAKLEVGTAITWQNSSKERFRGVVLAVGTESECLSAVFIIENNITDQTIEANKSQRIPLQSSITIEENIDEQKSIDKKLDGVSGQSLDTDDEEGQERDTSSFTTNDESLVKSNSSGKRPLAQIDLNSNVNQKIKKPRGVVSVPFSVYSSKEKECLLLQERINVYEQTWMPRPSNPSVIQYFIEIANILAGNSNDGEQEDKDEMLEKIKLDLNMTENQLIMCHGRNSTKTVRKLMKFIFPNPTENETIKSIENNIIESIIKYTRIANPTDRTEDTALRHAIIYALAHYTNTSSHIEENEAFADEIQMIETHDVEMTNAEEITNNDNVDVQRESSTDDENELDAEDFMVVDEMNTDESMYAMLMNKNR</sequence>
<feature type="region of interest" description="Disordered" evidence="1">
    <location>
        <begin position="125"/>
        <end position="170"/>
    </location>
</feature>
<accession>A0A814XA70</accession>
<organism evidence="2 4">
    <name type="scientific">Rotaria sordida</name>
    <dbReference type="NCBI Taxonomy" id="392033"/>
    <lineage>
        <taxon>Eukaryota</taxon>
        <taxon>Metazoa</taxon>
        <taxon>Spiralia</taxon>
        <taxon>Gnathifera</taxon>
        <taxon>Rotifera</taxon>
        <taxon>Eurotatoria</taxon>
        <taxon>Bdelloidea</taxon>
        <taxon>Philodinida</taxon>
        <taxon>Philodinidae</taxon>
        <taxon>Rotaria</taxon>
    </lineage>
</organism>
<keyword evidence="5" id="KW-1185">Reference proteome</keyword>
<evidence type="ECO:0000256" key="1">
    <source>
        <dbReference type="SAM" id="MobiDB-lite"/>
    </source>
</evidence>
<protein>
    <submittedName>
        <fullName evidence="2">Uncharacterized protein</fullName>
    </submittedName>
</protein>
<evidence type="ECO:0000313" key="4">
    <source>
        <dbReference type="Proteomes" id="UP000663854"/>
    </source>
</evidence>
<comment type="caution">
    <text evidence="2">The sequence shown here is derived from an EMBL/GenBank/DDBJ whole genome shotgun (WGS) entry which is preliminary data.</text>
</comment>
<name>A0A814XA70_9BILA</name>
<evidence type="ECO:0000313" key="5">
    <source>
        <dbReference type="Proteomes" id="UP000663870"/>
    </source>
</evidence>
<reference evidence="2" key="1">
    <citation type="submission" date="2021-02" db="EMBL/GenBank/DDBJ databases">
        <authorList>
            <person name="Nowell W R."/>
        </authorList>
    </citation>
    <scope>NUCLEOTIDE SEQUENCE</scope>
</reference>
<evidence type="ECO:0000313" key="2">
    <source>
        <dbReference type="EMBL" id="CAF1213472.1"/>
    </source>
</evidence>
<dbReference type="Proteomes" id="UP000663870">
    <property type="component" value="Unassembled WGS sequence"/>
</dbReference>
<proteinExistence type="predicted"/>
<evidence type="ECO:0000313" key="3">
    <source>
        <dbReference type="EMBL" id="CAF1570017.1"/>
    </source>
</evidence>
<dbReference type="EMBL" id="CAJNOL010003656">
    <property type="protein sequence ID" value="CAF1570017.1"/>
    <property type="molecule type" value="Genomic_DNA"/>
</dbReference>
<gene>
    <name evidence="3" type="ORF">JXQ802_LOCUS45117</name>
    <name evidence="2" type="ORF">PYM288_LOCUS25499</name>
</gene>
<dbReference type="Proteomes" id="UP000663854">
    <property type="component" value="Unassembled WGS sequence"/>
</dbReference>
<feature type="compositionally biased region" description="Polar residues" evidence="1">
    <location>
        <begin position="151"/>
        <end position="167"/>
    </location>
</feature>
<dbReference type="EMBL" id="CAJNOH010001402">
    <property type="protein sequence ID" value="CAF1213472.1"/>
    <property type="molecule type" value="Genomic_DNA"/>
</dbReference>